<feature type="domain" description="Gamma tubulin complex component C-terminal" evidence="6">
    <location>
        <begin position="30"/>
        <end position="264"/>
    </location>
</feature>
<dbReference type="GO" id="GO:0007020">
    <property type="term" value="P:microtubule nucleation"/>
    <property type="evidence" value="ECO:0007669"/>
    <property type="project" value="UniProtKB-ARBA"/>
</dbReference>
<dbReference type="Gene3D" id="1.20.120.1900">
    <property type="entry name" value="Gamma-tubulin complex, C-terminal domain"/>
    <property type="match status" value="1"/>
</dbReference>
<name>F4RW48_MELLP</name>
<evidence type="ECO:0000256" key="4">
    <source>
        <dbReference type="ARBA" id="ARBA00022701"/>
    </source>
</evidence>
<evidence type="ECO:0000313" key="8">
    <source>
        <dbReference type="Proteomes" id="UP000001072"/>
    </source>
</evidence>
<organism evidence="8">
    <name type="scientific">Melampsora larici-populina (strain 98AG31 / pathotype 3-4-7)</name>
    <name type="common">Poplar leaf rust fungus</name>
    <dbReference type="NCBI Taxonomy" id="747676"/>
    <lineage>
        <taxon>Eukaryota</taxon>
        <taxon>Fungi</taxon>
        <taxon>Dikarya</taxon>
        <taxon>Basidiomycota</taxon>
        <taxon>Pucciniomycotina</taxon>
        <taxon>Pucciniomycetes</taxon>
        <taxon>Pucciniales</taxon>
        <taxon>Melampsoraceae</taxon>
        <taxon>Melampsora</taxon>
    </lineage>
</organism>
<dbReference type="RefSeq" id="XP_007413352.1">
    <property type="nucleotide sequence ID" value="XM_007413290.1"/>
</dbReference>
<keyword evidence="4" id="KW-0493">Microtubule</keyword>
<keyword evidence="3" id="KW-0963">Cytoplasm</keyword>
<evidence type="ECO:0000259" key="6">
    <source>
        <dbReference type="Pfam" id="PF04130"/>
    </source>
</evidence>
<dbReference type="HOGENOM" id="CLU_987236_0_0_1"/>
<comment type="subcellular location">
    <subcellularLocation>
        <location evidence="1">Cytoplasm</location>
        <location evidence="1">Cytoskeleton</location>
    </subcellularLocation>
</comment>
<dbReference type="InterPro" id="IPR040457">
    <property type="entry name" value="GCP_C"/>
</dbReference>
<dbReference type="GO" id="GO:0043015">
    <property type="term" value="F:gamma-tubulin binding"/>
    <property type="evidence" value="ECO:0007669"/>
    <property type="project" value="InterPro"/>
</dbReference>
<keyword evidence="5" id="KW-0206">Cytoskeleton</keyword>
<dbReference type="EMBL" id="GL883125">
    <property type="protein sequence ID" value="EGG03217.1"/>
    <property type="molecule type" value="Genomic_DNA"/>
</dbReference>
<evidence type="ECO:0000256" key="3">
    <source>
        <dbReference type="ARBA" id="ARBA00022490"/>
    </source>
</evidence>
<proteinExistence type="inferred from homology"/>
<evidence type="ECO:0000256" key="2">
    <source>
        <dbReference type="ARBA" id="ARBA00010337"/>
    </source>
</evidence>
<dbReference type="Proteomes" id="UP000001072">
    <property type="component" value="Unassembled WGS sequence"/>
</dbReference>
<reference evidence="8" key="1">
    <citation type="journal article" date="2011" name="Proc. Natl. Acad. Sci. U.S.A.">
        <title>Obligate biotrophy features unraveled by the genomic analysis of rust fungi.</title>
        <authorList>
            <person name="Duplessis S."/>
            <person name="Cuomo C.A."/>
            <person name="Lin Y.-C."/>
            <person name="Aerts A."/>
            <person name="Tisserant E."/>
            <person name="Veneault-Fourrey C."/>
            <person name="Joly D.L."/>
            <person name="Hacquard S."/>
            <person name="Amselem J."/>
            <person name="Cantarel B.L."/>
            <person name="Chiu R."/>
            <person name="Coutinho P.M."/>
            <person name="Feau N."/>
            <person name="Field M."/>
            <person name="Frey P."/>
            <person name="Gelhaye E."/>
            <person name="Goldberg J."/>
            <person name="Grabherr M.G."/>
            <person name="Kodira C.D."/>
            <person name="Kohler A."/>
            <person name="Kuees U."/>
            <person name="Lindquist E.A."/>
            <person name="Lucas S.M."/>
            <person name="Mago R."/>
            <person name="Mauceli E."/>
            <person name="Morin E."/>
            <person name="Murat C."/>
            <person name="Pangilinan J.L."/>
            <person name="Park R."/>
            <person name="Pearson M."/>
            <person name="Quesneville H."/>
            <person name="Rouhier N."/>
            <person name="Sakthikumar S."/>
            <person name="Salamov A.A."/>
            <person name="Schmutz J."/>
            <person name="Selles B."/>
            <person name="Shapiro H."/>
            <person name="Tanguay P."/>
            <person name="Tuskan G.A."/>
            <person name="Henrissat B."/>
            <person name="Van de Peer Y."/>
            <person name="Rouze P."/>
            <person name="Ellis J.G."/>
            <person name="Dodds P.N."/>
            <person name="Schein J.E."/>
            <person name="Zhong S."/>
            <person name="Hamelin R.C."/>
            <person name="Grigoriev I.V."/>
            <person name="Szabo L.J."/>
            <person name="Martin F."/>
        </authorList>
    </citation>
    <scope>NUCLEOTIDE SEQUENCE [LARGE SCALE GENOMIC DNA]</scope>
    <source>
        <strain evidence="8">98AG31 / pathotype 3-4-7</strain>
    </source>
</reference>
<gene>
    <name evidence="7" type="ORF">MELLADRAFT_72575</name>
</gene>
<evidence type="ECO:0000256" key="1">
    <source>
        <dbReference type="ARBA" id="ARBA00004245"/>
    </source>
</evidence>
<dbReference type="GO" id="GO:0005816">
    <property type="term" value="C:spindle pole body"/>
    <property type="evidence" value="ECO:0007669"/>
    <property type="project" value="UniProtKB-ARBA"/>
</dbReference>
<dbReference type="KEGG" id="mlr:MELLADRAFT_72575"/>
<dbReference type="GeneID" id="18932137"/>
<dbReference type="GO" id="GO:0005874">
    <property type="term" value="C:microtubule"/>
    <property type="evidence" value="ECO:0007669"/>
    <property type="project" value="UniProtKB-KW"/>
</dbReference>
<dbReference type="AlphaFoldDB" id="F4RW48"/>
<evidence type="ECO:0000256" key="5">
    <source>
        <dbReference type="ARBA" id="ARBA00023212"/>
    </source>
</evidence>
<sequence length="282" mass="32546">MVRDRLKESWITLGRRERERRRWGKEIESESESQNVLSRMCWETRRLMSWWIEEMISHFWINVINLNLMRFMDQLNTIKTNLNFKSLGILHTHFLFKVSFGLCLFEIDLLKSLLKKCLRLSDELDCSEFELFPPLLFQSDQIGHQTPNGNPPNEGINPIKVRLKKVKELGIEFKSDLKDFFEILSRINHQPEKPSTGLGGISQTIDQSTIMMGGMGGSIPGWLESLGNGDEGDEVLRESRLEVSVFKRMVMSELLSKLDFSGFFSDPSGDDNEGLERVLDGI</sequence>
<protein>
    <recommendedName>
        <fullName evidence="6">Gamma tubulin complex component C-terminal domain-containing protein</fullName>
    </recommendedName>
</protein>
<evidence type="ECO:0000313" key="7">
    <source>
        <dbReference type="EMBL" id="EGG03217.1"/>
    </source>
</evidence>
<comment type="similarity">
    <text evidence="2">Belongs to the TUBGCP family.</text>
</comment>
<accession>F4RW48</accession>
<dbReference type="OrthoDB" id="10458153at2759"/>
<dbReference type="VEuPathDB" id="FungiDB:MELLADRAFT_72575"/>
<dbReference type="GO" id="GO:0000930">
    <property type="term" value="C:gamma-tubulin complex"/>
    <property type="evidence" value="ECO:0007669"/>
    <property type="project" value="UniProtKB-ARBA"/>
</dbReference>
<dbReference type="Pfam" id="PF04130">
    <property type="entry name" value="GCP_C_terminal"/>
    <property type="match status" value="1"/>
</dbReference>
<keyword evidence="8" id="KW-1185">Reference proteome</keyword>
<dbReference type="InParanoid" id="F4RW48"/>
<dbReference type="InterPro" id="IPR042241">
    <property type="entry name" value="GCP_C_sf"/>
</dbReference>